<proteinExistence type="predicted"/>
<protein>
    <submittedName>
        <fullName evidence="4">Bacterial lipoprotein</fullName>
    </submittedName>
</protein>
<evidence type="ECO:0000313" key="5">
    <source>
        <dbReference type="Proteomes" id="UP000268311"/>
    </source>
</evidence>
<feature type="domain" description="DUF3642" evidence="2">
    <location>
        <begin position="101"/>
        <end position="185"/>
    </location>
</feature>
<evidence type="ECO:0000313" key="3">
    <source>
        <dbReference type="EMBL" id="RSI82650.1"/>
    </source>
</evidence>
<name>A0A3R9K9M7_STRMT</name>
<dbReference type="Gene3D" id="2.40.128.50">
    <property type="match status" value="1"/>
</dbReference>
<feature type="region of interest" description="Disordered" evidence="1">
    <location>
        <begin position="64"/>
        <end position="112"/>
    </location>
</feature>
<dbReference type="Pfam" id="PF12182">
    <property type="entry name" value="DUF3642"/>
    <property type="match status" value="1"/>
</dbReference>
<evidence type="ECO:0000256" key="1">
    <source>
        <dbReference type="SAM" id="MobiDB-lite"/>
    </source>
</evidence>
<gene>
    <name evidence="4" type="ORF">D8838_04050</name>
    <name evidence="3" type="ORF">D8854_04510</name>
</gene>
<dbReference type="InterPro" id="IPR020961">
    <property type="entry name" value="DUF3642_lipo"/>
</dbReference>
<organism evidence="4 5">
    <name type="scientific">Streptococcus mitis</name>
    <dbReference type="NCBI Taxonomy" id="28037"/>
    <lineage>
        <taxon>Bacteria</taxon>
        <taxon>Bacillati</taxon>
        <taxon>Bacillota</taxon>
        <taxon>Bacilli</taxon>
        <taxon>Lactobacillales</taxon>
        <taxon>Streptococcaceae</taxon>
        <taxon>Streptococcus</taxon>
        <taxon>Streptococcus mitis group</taxon>
    </lineage>
</organism>
<dbReference type="AlphaFoldDB" id="A0A3R9K9M7"/>
<keyword evidence="4" id="KW-0449">Lipoprotein</keyword>
<sequence>MGLVDRLGLSCYTEGRRYIWKRFQQNIGTKRKEIAMKTKTFTLSIASLAILSLLAACGPKAQAPTQQSAQQSSSQQESSSSAATSASQPQASSSQDTTVAQPTNIDGTYTGKDENDQITLVVTGKTGTWTEVEPDGDKEIKQVTFEPENQRVIIGDDVKIYAVNGNQLIIDDMDREASDRVVLTKQ</sequence>
<accession>A0A3R9K9M7</accession>
<dbReference type="Proteomes" id="UP000268311">
    <property type="component" value="Unassembled WGS sequence"/>
</dbReference>
<dbReference type="EMBL" id="RJOF01000002">
    <property type="protein sequence ID" value="RSJ04806.1"/>
    <property type="molecule type" value="Genomic_DNA"/>
</dbReference>
<feature type="compositionally biased region" description="Low complexity" evidence="1">
    <location>
        <begin position="64"/>
        <end position="95"/>
    </location>
</feature>
<evidence type="ECO:0000313" key="6">
    <source>
        <dbReference type="Proteomes" id="UP000278970"/>
    </source>
</evidence>
<evidence type="ECO:0000313" key="4">
    <source>
        <dbReference type="EMBL" id="RSJ04806.1"/>
    </source>
</evidence>
<dbReference type="EMBL" id="RJNS01000002">
    <property type="protein sequence ID" value="RSI82650.1"/>
    <property type="molecule type" value="Genomic_DNA"/>
</dbReference>
<reference evidence="5 6" key="1">
    <citation type="submission" date="2018-11" db="EMBL/GenBank/DDBJ databases">
        <title>Species Designations Belie Phenotypic and Genotypic Heterogeneity in Oral Streptococci.</title>
        <authorList>
            <person name="Velsko I."/>
        </authorList>
    </citation>
    <scope>NUCLEOTIDE SEQUENCE [LARGE SCALE GENOMIC DNA]</scope>
    <source>
        <strain evidence="3 6">BCA11</strain>
        <strain evidence="4 5">BCC33</strain>
    </source>
</reference>
<feature type="compositionally biased region" description="Polar residues" evidence="1">
    <location>
        <begin position="96"/>
        <end position="107"/>
    </location>
</feature>
<dbReference type="Proteomes" id="UP000278970">
    <property type="component" value="Unassembled WGS sequence"/>
</dbReference>
<dbReference type="InterPro" id="IPR027279">
    <property type="entry name" value="D_amino_pept/lipop_sf"/>
</dbReference>
<evidence type="ECO:0000259" key="2">
    <source>
        <dbReference type="Pfam" id="PF12182"/>
    </source>
</evidence>
<comment type="caution">
    <text evidence="4">The sequence shown here is derived from an EMBL/GenBank/DDBJ whole genome shotgun (WGS) entry which is preliminary data.</text>
</comment>
<dbReference type="NCBIfam" id="NF040528">
    <property type="entry name" value="SP_0198_lipo"/>
    <property type="match status" value="1"/>
</dbReference>